<proteinExistence type="predicted"/>
<dbReference type="InterPro" id="IPR007329">
    <property type="entry name" value="FMN-bd"/>
</dbReference>
<dbReference type="AlphaFoldDB" id="A0A1L3JGY9"/>
<gene>
    <name evidence="2" type="ORF">LPB136_03060</name>
</gene>
<dbReference type="STRING" id="1850252.LPB136_03060"/>
<sequence length="178" mass="20264">MNMKRFLSLFLVLISFTFLSFNISNRLQKKVAKEIKKTFSVENFSLESIPVSDAVNKQLTQVISKENLFKITNNSALLGYAYVDKAPSKTDEFDYLILLNKDLIVAKTKILIYREDYGGEIGSKRWLKQFIGKTFKDTLTYEQDIIAISGATISASSMTIAVNKFLQNLAILHQNKVF</sequence>
<dbReference type="Pfam" id="PF04205">
    <property type="entry name" value="FMN_bind"/>
    <property type="match status" value="1"/>
</dbReference>
<feature type="domain" description="FMN-binding" evidence="1">
    <location>
        <begin position="97"/>
        <end position="167"/>
    </location>
</feature>
<dbReference type="Proteomes" id="UP000181898">
    <property type="component" value="Chromosome"/>
</dbReference>
<evidence type="ECO:0000259" key="1">
    <source>
        <dbReference type="Pfam" id="PF04205"/>
    </source>
</evidence>
<accession>A0A1L3JGY9</accession>
<evidence type="ECO:0000313" key="2">
    <source>
        <dbReference type="EMBL" id="APG64405.1"/>
    </source>
</evidence>
<dbReference type="GO" id="GO:0016020">
    <property type="term" value="C:membrane"/>
    <property type="evidence" value="ECO:0007669"/>
    <property type="project" value="InterPro"/>
</dbReference>
<evidence type="ECO:0000313" key="3">
    <source>
        <dbReference type="Proteomes" id="UP000181898"/>
    </source>
</evidence>
<organism evidence="2 3">
    <name type="scientific">Tenacibaculum todarodis</name>
    <dbReference type="NCBI Taxonomy" id="1850252"/>
    <lineage>
        <taxon>Bacteria</taxon>
        <taxon>Pseudomonadati</taxon>
        <taxon>Bacteroidota</taxon>
        <taxon>Flavobacteriia</taxon>
        <taxon>Flavobacteriales</taxon>
        <taxon>Flavobacteriaceae</taxon>
        <taxon>Tenacibaculum</taxon>
    </lineage>
</organism>
<keyword evidence="3" id="KW-1185">Reference proteome</keyword>
<dbReference type="EMBL" id="CP018155">
    <property type="protein sequence ID" value="APG64405.1"/>
    <property type="molecule type" value="Genomic_DNA"/>
</dbReference>
<reference evidence="2 3" key="1">
    <citation type="submission" date="2016-11" db="EMBL/GenBank/DDBJ databases">
        <title>Tenacibaculum sp. LPB0136, isolated from marine environment.</title>
        <authorList>
            <person name="Kim E."/>
            <person name="Yi H."/>
        </authorList>
    </citation>
    <scope>NUCLEOTIDE SEQUENCE [LARGE SCALE GENOMIC DNA]</scope>
    <source>
        <strain evidence="2 3">LPB0136</strain>
    </source>
</reference>
<protein>
    <submittedName>
        <fullName evidence="2">FMN-binding protein</fullName>
    </submittedName>
</protein>
<name>A0A1L3JGY9_9FLAO</name>
<dbReference type="KEGG" id="ten:LPB136_03060"/>
<dbReference type="OrthoDB" id="9778782at2"/>
<dbReference type="GO" id="GO:0010181">
    <property type="term" value="F:FMN binding"/>
    <property type="evidence" value="ECO:0007669"/>
    <property type="project" value="InterPro"/>
</dbReference>